<dbReference type="OrthoDB" id="9812349at2"/>
<name>A0A5B8UHG3_9BACT</name>
<keyword evidence="1" id="KW-0812">Transmembrane</keyword>
<dbReference type="PANTHER" id="PTHR34980">
    <property type="entry name" value="INNER MEMBRANE PROTEIN-RELATED-RELATED"/>
    <property type="match status" value="1"/>
</dbReference>
<keyword evidence="3" id="KW-1185">Reference proteome</keyword>
<dbReference type="AlphaFoldDB" id="A0A5B8UHG3"/>
<organism evidence="2 3">
    <name type="scientific">Flavisolibacter ginsenosidimutans</name>
    <dbReference type="NCBI Taxonomy" id="661481"/>
    <lineage>
        <taxon>Bacteria</taxon>
        <taxon>Pseudomonadati</taxon>
        <taxon>Bacteroidota</taxon>
        <taxon>Chitinophagia</taxon>
        <taxon>Chitinophagales</taxon>
        <taxon>Chitinophagaceae</taxon>
        <taxon>Flavisolibacter</taxon>
    </lineage>
</organism>
<keyword evidence="1" id="KW-1133">Transmembrane helix</keyword>
<gene>
    <name evidence="2" type="ORF">FSB75_07680</name>
</gene>
<dbReference type="EMBL" id="CP042433">
    <property type="protein sequence ID" value="QEC55776.1"/>
    <property type="molecule type" value="Genomic_DNA"/>
</dbReference>
<dbReference type="InterPro" id="IPR008523">
    <property type="entry name" value="DUF805"/>
</dbReference>
<protein>
    <submittedName>
        <fullName evidence="2">DUF805 domain-containing protein</fullName>
    </submittedName>
</protein>
<evidence type="ECO:0000313" key="3">
    <source>
        <dbReference type="Proteomes" id="UP000321204"/>
    </source>
</evidence>
<sequence>MFKSPFSFNGRIRRKEYVLSFVIYLFIAMFFSVAVNELVPQRSENLRGVLAFFIVIPVLWFMLAQGAKRSHDLGNSGWFMFIPFYGFWLLFAESKPGINEYGPNPKGIGNETAFSFEQEQSNF</sequence>
<evidence type="ECO:0000313" key="2">
    <source>
        <dbReference type="EMBL" id="QEC55776.1"/>
    </source>
</evidence>
<dbReference type="Proteomes" id="UP000321204">
    <property type="component" value="Chromosome"/>
</dbReference>
<dbReference type="GO" id="GO:0005886">
    <property type="term" value="C:plasma membrane"/>
    <property type="evidence" value="ECO:0007669"/>
    <property type="project" value="TreeGrafter"/>
</dbReference>
<dbReference type="KEGG" id="fgg:FSB75_07680"/>
<feature type="transmembrane region" description="Helical" evidence="1">
    <location>
        <begin position="45"/>
        <end position="63"/>
    </location>
</feature>
<feature type="transmembrane region" description="Helical" evidence="1">
    <location>
        <begin position="75"/>
        <end position="92"/>
    </location>
</feature>
<dbReference type="Pfam" id="PF05656">
    <property type="entry name" value="DUF805"/>
    <property type="match status" value="1"/>
</dbReference>
<reference evidence="2 3" key="1">
    <citation type="journal article" date="2015" name="Int. J. Syst. Evol. Microbiol.">
        <title>Flavisolibacter ginsenosidimutans sp. nov., with ginsenoside-converting activity isolated from soil used for cultivating ginseng.</title>
        <authorList>
            <person name="Zhao Y."/>
            <person name="Liu Q."/>
            <person name="Kang M.S."/>
            <person name="Jin F."/>
            <person name="Yu H."/>
            <person name="Im W.T."/>
        </authorList>
    </citation>
    <scope>NUCLEOTIDE SEQUENCE [LARGE SCALE GENOMIC DNA]</scope>
    <source>
        <strain evidence="2 3">Gsoil 636</strain>
    </source>
</reference>
<feature type="transmembrane region" description="Helical" evidence="1">
    <location>
        <begin position="21"/>
        <end position="39"/>
    </location>
</feature>
<dbReference type="RefSeq" id="WP_146785123.1">
    <property type="nucleotide sequence ID" value="NZ_BAABIO010000001.1"/>
</dbReference>
<dbReference type="PANTHER" id="PTHR34980:SF3">
    <property type="entry name" value="BLR8105 PROTEIN"/>
    <property type="match status" value="1"/>
</dbReference>
<accession>A0A5B8UHG3</accession>
<evidence type="ECO:0000256" key="1">
    <source>
        <dbReference type="SAM" id="Phobius"/>
    </source>
</evidence>
<keyword evidence="1" id="KW-0472">Membrane</keyword>
<proteinExistence type="predicted"/>